<dbReference type="EMBL" id="OX465079">
    <property type="protein sequence ID" value="CAI9276018.1"/>
    <property type="molecule type" value="Genomic_DNA"/>
</dbReference>
<dbReference type="Proteomes" id="UP001177003">
    <property type="component" value="Chromosome 3"/>
</dbReference>
<organism evidence="5 6">
    <name type="scientific">Lactuca saligna</name>
    <name type="common">Willowleaf lettuce</name>
    <dbReference type="NCBI Taxonomy" id="75948"/>
    <lineage>
        <taxon>Eukaryota</taxon>
        <taxon>Viridiplantae</taxon>
        <taxon>Streptophyta</taxon>
        <taxon>Embryophyta</taxon>
        <taxon>Tracheophyta</taxon>
        <taxon>Spermatophyta</taxon>
        <taxon>Magnoliopsida</taxon>
        <taxon>eudicotyledons</taxon>
        <taxon>Gunneridae</taxon>
        <taxon>Pentapetalae</taxon>
        <taxon>asterids</taxon>
        <taxon>campanulids</taxon>
        <taxon>Asterales</taxon>
        <taxon>Asteraceae</taxon>
        <taxon>Cichorioideae</taxon>
        <taxon>Cichorieae</taxon>
        <taxon>Lactucinae</taxon>
        <taxon>Lactuca</taxon>
    </lineage>
</organism>
<protein>
    <recommendedName>
        <fullName evidence="7">Wall-associated receptor kinase galacturonan-binding domain-containing protein</fullName>
    </recommendedName>
</protein>
<keyword evidence="2" id="KW-0067">ATP-binding</keyword>
<evidence type="ECO:0000256" key="1">
    <source>
        <dbReference type="ARBA" id="ARBA00022741"/>
    </source>
</evidence>
<reference evidence="5" key="1">
    <citation type="submission" date="2023-04" db="EMBL/GenBank/DDBJ databases">
        <authorList>
            <person name="Vijverberg K."/>
            <person name="Xiong W."/>
            <person name="Schranz E."/>
        </authorList>
    </citation>
    <scope>NUCLEOTIDE SEQUENCE</scope>
</reference>
<dbReference type="GO" id="GO:0005524">
    <property type="term" value="F:ATP binding"/>
    <property type="evidence" value="ECO:0007669"/>
    <property type="project" value="UniProtKB-KW"/>
</dbReference>
<sequence length="364" mass="41990">MIIVFFFAFLLLSCLPFLHSATNHNTSIPICPKSFTCPNLEPFSYPFYNANDTKCGLIKVNCTSNGTNLEFSGDLYEVGGNYRSYSQPSVLVLVHNKKFEKLVNDKKCEALEYNFTSPFPFLYSTKIEPLINVYKCTNNTNHAEEMVAYFNPSTYNRYSKCKPYNFYYKYNISDTTFPSDLPPTCEVIRLPVKLQYNTTRVPDKTNFQCLGATKVDEAKKRHRKQKQILAVCVGFGIMLIVIILCCIWKLGWRIKTKKYANVESFLENHEFLAKRKNIEVGVDHTSEIYFPHWIYKKVKFNEELGLHTSVSDGEKEMVRKMIIVGLWCIQTNPLNRPTITKALEMLEGDLESLEIPPKPYLSSP</sequence>
<dbReference type="GO" id="GO:0016301">
    <property type="term" value="F:kinase activity"/>
    <property type="evidence" value="ECO:0007669"/>
    <property type="project" value="TreeGrafter"/>
</dbReference>
<keyword evidence="4" id="KW-0732">Signal</keyword>
<gene>
    <name evidence="5" type="ORF">LSALG_LOCUS16026</name>
</gene>
<evidence type="ECO:0008006" key="7">
    <source>
        <dbReference type="Google" id="ProtNLM"/>
    </source>
</evidence>
<dbReference type="AlphaFoldDB" id="A0AA35YLF8"/>
<evidence type="ECO:0000256" key="4">
    <source>
        <dbReference type="SAM" id="SignalP"/>
    </source>
</evidence>
<proteinExistence type="predicted"/>
<evidence type="ECO:0000256" key="2">
    <source>
        <dbReference type="ARBA" id="ARBA00022840"/>
    </source>
</evidence>
<keyword evidence="3" id="KW-1133">Transmembrane helix</keyword>
<keyword evidence="3" id="KW-0472">Membrane</keyword>
<keyword evidence="3" id="KW-0812">Transmembrane</keyword>
<evidence type="ECO:0000313" key="5">
    <source>
        <dbReference type="EMBL" id="CAI9276018.1"/>
    </source>
</evidence>
<dbReference type="PANTHER" id="PTHR46008">
    <property type="entry name" value="LEAF RUST 10 DISEASE-RESISTANCE LOCUS RECEPTOR-LIKE PROTEIN KINASE-LIKE 1.4"/>
    <property type="match status" value="1"/>
</dbReference>
<evidence type="ECO:0000313" key="6">
    <source>
        <dbReference type="Proteomes" id="UP001177003"/>
    </source>
</evidence>
<dbReference type="PANTHER" id="PTHR46008:SF25">
    <property type="entry name" value="PROTEIN KINASE DOMAIN-CONTAINING PROTEIN"/>
    <property type="match status" value="1"/>
</dbReference>
<keyword evidence="6" id="KW-1185">Reference proteome</keyword>
<accession>A0AA35YLF8</accession>
<name>A0AA35YLF8_LACSI</name>
<feature type="chain" id="PRO_5041337658" description="Wall-associated receptor kinase galacturonan-binding domain-containing protein" evidence="4">
    <location>
        <begin position="21"/>
        <end position="364"/>
    </location>
</feature>
<feature type="signal peptide" evidence="4">
    <location>
        <begin position="1"/>
        <end position="20"/>
    </location>
</feature>
<keyword evidence="1" id="KW-0547">Nucleotide-binding</keyword>
<feature type="transmembrane region" description="Helical" evidence="3">
    <location>
        <begin position="228"/>
        <end position="248"/>
    </location>
</feature>
<evidence type="ECO:0000256" key="3">
    <source>
        <dbReference type="SAM" id="Phobius"/>
    </source>
</evidence>